<dbReference type="EMBL" id="LXQA010310750">
    <property type="protein sequence ID" value="MCI42926.1"/>
    <property type="molecule type" value="Genomic_DNA"/>
</dbReference>
<keyword evidence="2" id="KW-1185">Reference proteome</keyword>
<proteinExistence type="predicted"/>
<reference evidence="1 2" key="1">
    <citation type="journal article" date="2018" name="Front. Plant Sci.">
        <title>Red Clover (Trifolium pratense) and Zigzag Clover (T. medium) - A Picture of Genomic Similarities and Differences.</title>
        <authorList>
            <person name="Dluhosova J."/>
            <person name="Istvanek J."/>
            <person name="Nedelnik J."/>
            <person name="Repkova J."/>
        </authorList>
    </citation>
    <scope>NUCLEOTIDE SEQUENCE [LARGE SCALE GENOMIC DNA]</scope>
    <source>
        <strain evidence="2">cv. 10/8</strain>
        <tissue evidence="1">Leaf</tissue>
    </source>
</reference>
<organism evidence="1 2">
    <name type="scientific">Trifolium medium</name>
    <dbReference type="NCBI Taxonomy" id="97028"/>
    <lineage>
        <taxon>Eukaryota</taxon>
        <taxon>Viridiplantae</taxon>
        <taxon>Streptophyta</taxon>
        <taxon>Embryophyta</taxon>
        <taxon>Tracheophyta</taxon>
        <taxon>Spermatophyta</taxon>
        <taxon>Magnoliopsida</taxon>
        <taxon>eudicotyledons</taxon>
        <taxon>Gunneridae</taxon>
        <taxon>Pentapetalae</taxon>
        <taxon>rosids</taxon>
        <taxon>fabids</taxon>
        <taxon>Fabales</taxon>
        <taxon>Fabaceae</taxon>
        <taxon>Papilionoideae</taxon>
        <taxon>50 kb inversion clade</taxon>
        <taxon>NPAAA clade</taxon>
        <taxon>Hologalegina</taxon>
        <taxon>IRL clade</taxon>
        <taxon>Trifolieae</taxon>
        <taxon>Trifolium</taxon>
    </lineage>
</organism>
<name>A0A392S4X1_9FABA</name>
<evidence type="ECO:0000313" key="2">
    <source>
        <dbReference type="Proteomes" id="UP000265520"/>
    </source>
</evidence>
<sequence>MYNDDIDEELQDLEAQDEE</sequence>
<accession>A0A392S4X1</accession>
<protein>
    <submittedName>
        <fullName evidence="1">Uncharacterized protein</fullName>
    </submittedName>
</protein>
<dbReference type="Proteomes" id="UP000265520">
    <property type="component" value="Unassembled WGS sequence"/>
</dbReference>
<comment type="caution">
    <text evidence="1">The sequence shown here is derived from an EMBL/GenBank/DDBJ whole genome shotgun (WGS) entry which is preliminary data.</text>
</comment>
<evidence type="ECO:0000313" key="1">
    <source>
        <dbReference type="EMBL" id="MCI42926.1"/>
    </source>
</evidence>
<dbReference type="AlphaFoldDB" id="A0A392S4X1"/>